<keyword evidence="1" id="KW-0472">Membrane</keyword>
<protein>
    <submittedName>
        <fullName evidence="2">Uncharacterized protein</fullName>
    </submittedName>
</protein>
<keyword evidence="3" id="KW-1185">Reference proteome</keyword>
<evidence type="ECO:0000313" key="3">
    <source>
        <dbReference type="Proteomes" id="UP000708208"/>
    </source>
</evidence>
<organism evidence="2 3">
    <name type="scientific">Allacma fusca</name>
    <dbReference type="NCBI Taxonomy" id="39272"/>
    <lineage>
        <taxon>Eukaryota</taxon>
        <taxon>Metazoa</taxon>
        <taxon>Ecdysozoa</taxon>
        <taxon>Arthropoda</taxon>
        <taxon>Hexapoda</taxon>
        <taxon>Collembola</taxon>
        <taxon>Symphypleona</taxon>
        <taxon>Sminthuridae</taxon>
        <taxon>Allacma</taxon>
    </lineage>
</organism>
<sequence length="152" mass="17379">VNASKGCRCKMAGEKLQVYQNYWEFTGPMARVLYENVVRLVSFGIHGLFYSYDDVGGMESHTTSYLRQFGMKTLNDDGGSDEDLFVFSLKSPEAQSILMIFVFLLALCSGCFLIEYYRIMETVVWATGWIFSYVLVLIQCFNEQFISSLSIQ</sequence>
<comment type="caution">
    <text evidence="2">The sequence shown here is derived from an EMBL/GenBank/DDBJ whole genome shotgun (WGS) entry which is preliminary data.</text>
</comment>
<dbReference type="EMBL" id="CAJVCH010525272">
    <property type="protein sequence ID" value="CAG7822088.1"/>
    <property type="molecule type" value="Genomic_DNA"/>
</dbReference>
<accession>A0A8J2PGC2</accession>
<reference evidence="2" key="1">
    <citation type="submission" date="2021-06" db="EMBL/GenBank/DDBJ databases">
        <authorList>
            <person name="Hodson N. C."/>
            <person name="Mongue J. A."/>
            <person name="Jaron S. K."/>
        </authorList>
    </citation>
    <scope>NUCLEOTIDE SEQUENCE</scope>
</reference>
<dbReference type="AlphaFoldDB" id="A0A8J2PGC2"/>
<feature type="transmembrane region" description="Helical" evidence="1">
    <location>
        <begin position="97"/>
        <end position="117"/>
    </location>
</feature>
<keyword evidence="1" id="KW-1133">Transmembrane helix</keyword>
<feature type="transmembrane region" description="Helical" evidence="1">
    <location>
        <begin position="123"/>
        <end position="141"/>
    </location>
</feature>
<name>A0A8J2PGC2_9HEXA</name>
<evidence type="ECO:0000313" key="2">
    <source>
        <dbReference type="EMBL" id="CAG7822088.1"/>
    </source>
</evidence>
<gene>
    <name evidence="2" type="ORF">AFUS01_LOCUS32379</name>
</gene>
<keyword evidence="1" id="KW-0812">Transmembrane</keyword>
<evidence type="ECO:0000256" key="1">
    <source>
        <dbReference type="SAM" id="Phobius"/>
    </source>
</evidence>
<dbReference type="Proteomes" id="UP000708208">
    <property type="component" value="Unassembled WGS sequence"/>
</dbReference>
<feature type="non-terminal residue" evidence="2">
    <location>
        <position position="1"/>
    </location>
</feature>
<proteinExistence type="predicted"/>